<keyword evidence="2" id="KW-1185">Reference proteome</keyword>
<evidence type="ECO:0000313" key="1">
    <source>
        <dbReference type="EMBL" id="SBT37260.1"/>
    </source>
</evidence>
<name>A0A1A8Z0E2_9ACTN</name>
<sequence>MSQEQAQVLTRGANCAVVQLTGRAFPGIHVQGDTVAALWRQLAEAARTLREEPGDGEALDDLDHAIREVEGFLGFYEATLSERGIRRPY</sequence>
<dbReference type="OrthoDB" id="281433at2"/>
<dbReference type="InterPro" id="IPR053801">
    <property type="entry name" value="DUF6959"/>
</dbReference>
<reference evidence="2" key="1">
    <citation type="submission" date="2016-06" db="EMBL/GenBank/DDBJ databases">
        <authorList>
            <person name="Varghese N."/>
            <person name="Submissions Spin"/>
        </authorList>
    </citation>
    <scope>NUCLEOTIDE SEQUENCE [LARGE SCALE GENOMIC DNA]</scope>
    <source>
        <strain evidence="2">DSM 44815</strain>
    </source>
</reference>
<dbReference type="PATRIC" id="fig|261654.4.peg.138"/>
<gene>
    <name evidence="1" type="ORF">GA0070611_0141</name>
</gene>
<protein>
    <submittedName>
        <fullName evidence="1">Uncharacterized protein</fullName>
    </submittedName>
</protein>
<accession>A0A1A8Z0E2</accession>
<dbReference type="AlphaFoldDB" id="A0A1A8Z0E2"/>
<organism evidence="1 2">
    <name type="scientific">Micromonospora auratinigra</name>
    <dbReference type="NCBI Taxonomy" id="261654"/>
    <lineage>
        <taxon>Bacteria</taxon>
        <taxon>Bacillati</taxon>
        <taxon>Actinomycetota</taxon>
        <taxon>Actinomycetes</taxon>
        <taxon>Micromonosporales</taxon>
        <taxon>Micromonosporaceae</taxon>
        <taxon>Micromonospora</taxon>
    </lineage>
</organism>
<evidence type="ECO:0000313" key="2">
    <source>
        <dbReference type="Proteomes" id="UP000199385"/>
    </source>
</evidence>
<dbReference type="Proteomes" id="UP000199385">
    <property type="component" value="Chromosome I"/>
</dbReference>
<dbReference type="EMBL" id="LT594323">
    <property type="protein sequence ID" value="SBT37260.1"/>
    <property type="molecule type" value="Genomic_DNA"/>
</dbReference>
<proteinExistence type="predicted"/>
<dbReference type="RefSeq" id="WP_091655831.1">
    <property type="nucleotide sequence ID" value="NZ_LT594323.1"/>
</dbReference>
<dbReference type="Pfam" id="PF22281">
    <property type="entry name" value="DUF6959"/>
    <property type="match status" value="1"/>
</dbReference>